<dbReference type="InterPro" id="IPR033443">
    <property type="entry name" value="PROP1-like_PPR_dom"/>
</dbReference>
<evidence type="ECO:0000313" key="17">
    <source>
        <dbReference type="Proteomes" id="UP000515159"/>
    </source>
</evidence>
<keyword evidence="3" id="KW-0813">Transport</keyword>
<dbReference type="KEGG" id="gsh:117357136"/>
<dbReference type="NCBIfam" id="TIGR00756">
    <property type="entry name" value="PPR"/>
    <property type="match status" value="1"/>
</dbReference>
<dbReference type="GO" id="GO:0003730">
    <property type="term" value="F:mRNA 3'-UTR binding"/>
    <property type="evidence" value="ECO:0007669"/>
    <property type="project" value="TreeGrafter"/>
</dbReference>
<dbReference type="PANTHER" id="PTHR46669:SF1">
    <property type="entry name" value="LEUCINE-RICH PPR MOTIF-CONTAINING PROTEIN, MITOCHONDRIAL"/>
    <property type="match status" value="1"/>
</dbReference>
<dbReference type="GO" id="GO:0005739">
    <property type="term" value="C:mitochondrion"/>
    <property type="evidence" value="ECO:0007669"/>
    <property type="project" value="UniProtKB-SubCell"/>
</dbReference>
<dbReference type="GO" id="GO:0003677">
    <property type="term" value="F:DNA binding"/>
    <property type="evidence" value="ECO:0007669"/>
    <property type="project" value="UniProtKB-KW"/>
</dbReference>
<evidence type="ECO:0000259" key="15">
    <source>
        <dbReference type="Pfam" id="PF17177"/>
    </source>
</evidence>
<dbReference type="InterPro" id="IPR002885">
    <property type="entry name" value="PPR_rpt"/>
</dbReference>
<keyword evidence="9" id="KW-0496">Mitochondrion</keyword>
<evidence type="ECO:0000256" key="3">
    <source>
        <dbReference type="ARBA" id="ARBA00022448"/>
    </source>
</evidence>
<dbReference type="InterPro" id="IPR033490">
    <property type="entry name" value="LRP130"/>
</dbReference>
<evidence type="ECO:0000256" key="11">
    <source>
        <dbReference type="ARBA" id="ARBA00023242"/>
    </source>
</evidence>
<evidence type="ECO:0000256" key="1">
    <source>
        <dbReference type="ARBA" id="ARBA00004123"/>
    </source>
</evidence>
<dbReference type="Pfam" id="PF17177">
    <property type="entry name" value="PPR_long"/>
    <property type="match status" value="1"/>
</dbReference>
<keyword evidence="4" id="KW-0677">Repeat</keyword>
<evidence type="ECO:0000259" key="16">
    <source>
        <dbReference type="Pfam" id="PF23276"/>
    </source>
</evidence>
<dbReference type="RefSeq" id="XP_033793359.1">
    <property type="nucleotide sequence ID" value="XM_033937468.1"/>
</dbReference>
<dbReference type="GO" id="GO:0005634">
    <property type="term" value="C:nucleus"/>
    <property type="evidence" value="ECO:0007669"/>
    <property type="project" value="UniProtKB-SubCell"/>
</dbReference>
<keyword evidence="5" id="KW-0694">RNA-binding</keyword>
<dbReference type="PROSITE" id="PS51257">
    <property type="entry name" value="PROKAR_LIPOPROTEIN"/>
    <property type="match status" value="1"/>
</dbReference>
<dbReference type="GeneID" id="117357136"/>
<evidence type="ECO:0000256" key="12">
    <source>
        <dbReference type="ARBA" id="ARBA00069602"/>
    </source>
</evidence>
<evidence type="ECO:0000256" key="8">
    <source>
        <dbReference type="ARBA" id="ARBA00023125"/>
    </source>
</evidence>
<dbReference type="Proteomes" id="UP000515159">
    <property type="component" value="Chromosome 3"/>
</dbReference>
<protein>
    <recommendedName>
        <fullName evidence="12">Leucine-rich PPR motif-containing protein, mitochondrial</fullName>
    </recommendedName>
</protein>
<dbReference type="CTD" id="10128"/>
<evidence type="ECO:0000256" key="10">
    <source>
        <dbReference type="ARBA" id="ARBA00023163"/>
    </source>
</evidence>
<keyword evidence="8" id="KW-0238">DNA-binding</keyword>
<keyword evidence="10" id="KW-0804">Transcription</keyword>
<dbReference type="FunFam" id="1.25.40.10:FF:000428">
    <property type="entry name" value="Leucine-rich PPR motif-containing protein, mitochondrial"/>
    <property type="match status" value="1"/>
</dbReference>
<sequence length="1416" mass="159870">MAVLLRSARLLGVSASCPVAGATGCEVRFGLGRSTWRPTATARALLCRSTLNQVWLHTVVHPQEGSTQEIANTPIWTKQAQHFDWALNKLDSSVRRTGRITRTLLQKVFHDICRTGYPSGNQALLLLRSCGSLLPELPLSARSELAHKIWDKLQELGAVYDISHYNALLKVYLQNEYKFSPTDFLTKMEAANIQPNRVTYQRLIAAYCIVGDIEGASKILEFMKSKDLPITEAVFSSLVTGHSRAGDLENAENILSVMRGAGIEPGAETYLALLNAYAEKGDLDKIKQTLENVEKTEECLNDRDLMQVIWSLSKAGYPEHVQHVMGCLRYDRGFIPDAMNLCLNLMTQGFDDTAFQILKSFPLSSDEMNGDCSQHGNFFLRHCVNMDMPSSKLKHFCNELKASNLHASPLQFTLSCALEAKKTDLVLDLMKTMKEEGLPVRTHYFWPLLAKYQQEKDVEGTIAVLKAMHELGIEPDVDTYSNYVLTVFDDSKTARAVLQEHNCVVNSNDMYASELRNEGINGRLDNVISLLSSPSMPAVDLQSFKSSLTLGFKRSSDVNQMAKITELLYKDGRYCPTPPGPIEAVGYFLYNLIDSMSDSEVQAKEEHLRQYFHQLKNMNIKIPIGIYRGIRNLLDTYHVPELIKDVLVLVGDKETMSGEFPKGTRINSRDLETKLEELNAENKPIRDILKQLIVELCAEENLQKALEVKAKYEADMVDAGYAVLINMCCRHDNAEEALKLKQELTCKDSSVVLDTFKYLALVKVLGKHGKLEDAINILKEMKEKEVSIKGSSVKTIFHILNTAALQGDVETVNRLYETIVTLGLADASANLCSPLITVHLEKGDIPGALEATVDCFKKYKCLPRLNDVLCKLIEREDTDLLQKAMDFVSHERGEMTMLYDLFFAFLQTKKYKEARKIIETPGIRARSGKLEWFAEKCIAANQDEILENLVELTRKLFECDRDTMYFYLLKLYKENNNWQKADSVWTKLQEENVIPRERTLMLMADIFKQNGQEIPFDVPETWYKETADGVGEASTVTPAVDQKASTVTPAVSQINIMMMCKKNKAKEAYNALLAAVKMGKILNSSTYSSVLKALLANKYFDEALKVKSIAETQIKGFILNDAASRLLIITQVRRDYLKDALCTMKDMLANDMVPSRMAVTRLVQALAVKGDIESINEVEDMMKYLGKSLQLSQMLFINNKVLAHIRNNNIESAVEYIEGLIITESQNSNRDNLRMSYVFRKLMEENQEAAFEKLSAMAERLANQFAVYKPITDIFVQYLEAGRVDDAKFLLQRCGAIAEQTVNFIPFLIRSSKSPGQVHKIVTLLDLIPDLKEKETAYFYLMKGFALDNDLASARSLYEKTQAEGLNMNELYLKRFAVLLKEAGEPLPFPEPPESFQFYTEKLKQERETGHSSDSD</sequence>
<dbReference type="PANTHER" id="PTHR46669">
    <property type="entry name" value="LEUCINE-RICH PPR MOTIF-CONTAINING PROTEIN, MITOCHONDRIAL"/>
    <property type="match status" value="1"/>
</dbReference>
<keyword evidence="6" id="KW-0809">Transit peptide</keyword>
<feature type="domain" description="PROP1-like PPR" evidence="15">
    <location>
        <begin position="219"/>
        <end position="326"/>
    </location>
</feature>
<keyword evidence="11" id="KW-0539">Nucleus</keyword>
<evidence type="ECO:0000256" key="9">
    <source>
        <dbReference type="ARBA" id="ARBA00023128"/>
    </source>
</evidence>
<name>A0A6P8QAH4_GEOSA</name>
<evidence type="ECO:0000256" key="5">
    <source>
        <dbReference type="ARBA" id="ARBA00022884"/>
    </source>
</evidence>
<feature type="domain" description="Pentatricopeptide repeat-containing protein-mitochondrial" evidence="16">
    <location>
        <begin position="414"/>
        <end position="494"/>
    </location>
</feature>
<dbReference type="PROSITE" id="PS51375">
    <property type="entry name" value="PPR"/>
    <property type="match status" value="3"/>
</dbReference>
<feature type="signal peptide" evidence="14">
    <location>
        <begin position="1"/>
        <end position="15"/>
    </location>
</feature>
<dbReference type="InParanoid" id="A0A6P8QAH4"/>
<dbReference type="Gene3D" id="1.25.40.10">
    <property type="entry name" value="Tetratricopeptide repeat domain"/>
    <property type="match status" value="4"/>
</dbReference>
<evidence type="ECO:0000256" key="13">
    <source>
        <dbReference type="PROSITE-ProRule" id="PRU00708"/>
    </source>
</evidence>
<dbReference type="Pfam" id="PF23276">
    <property type="entry name" value="TPR_24"/>
    <property type="match status" value="1"/>
</dbReference>
<feature type="repeat" description="PPR" evidence="13">
    <location>
        <begin position="231"/>
        <end position="265"/>
    </location>
</feature>
<dbReference type="Pfam" id="PF01535">
    <property type="entry name" value="PPR"/>
    <property type="match status" value="2"/>
</dbReference>
<comment type="subcellular location">
    <subcellularLocation>
        <location evidence="2">Mitochondrion</location>
    </subcellularLocation>
    <subcellularLocation>
        <location evidence="1">Nucleus</location>
    </subcellularLocation>
</comment>
<dbReference type="GO" id="GO:0070129">
    <property type="term" value="P:regulation of mitochondrial translation"/>
    <property type="evidence" value="ECO:0007669"/>
    <property type="project" value="TreeGrafter"/>
</dbReference>
<organism evidence="17 18">
    <name type="scientific">Geotrypetes seraphini</name>
    <name type="common">Gaboon caecilian</name>
    <name type="synonym">Caecilia seraphini</name>
    <dbReference type="NCBI Taxonomy" id="260995"/>
    <lineage>
        <taxon>Eukaryota</taxon>
        <taxon>Metazoa</taxon>
        <taxon>Chordata</taxon>
        <taxon>Craniata</taxon>
        <taxon>Vertebrata</taxon>
        <taxon>Euteleostomi</taxon>
        <taxon>Amphibia</taxon>
        <taxon>Gymnophiona</taxon>
        <taxon>Geotrypetes</taxon>
    </lineage>
</organism>
<keyword evidence="17" id="KW-1185">Reference proteome</keyword>
<dbReference type="InterPro" id="IPR057027">
    <property type="entry name" value="TPR_mt"/>
</dbReference>
<evidence type="ECO:0000313" key="18">
    <source>
        <dbReference type="RefSeq" id="XP_033793359.1"/>
    </source>
</evidence>
<evidence type="ECO:0000256" key="7">
    <source>
        <dbReference type="ARBA" id="ARBA00023015"/>
    </source>
</evidence>
<feature type="repeat" description="PPR" evidence="13">
    <location>
        <begin position="196"/>
        <end position="230"/>
    </location>
</feature>
<evidence type="ECO:0000256" key="2">
    <source>
        <dbReference type="ARBA" id="ARBA00004173"/>
    </source>
</evidence>
<feature type="chain" id="PRO_5028036469" description="Leucine-rich PPR motif-containing protein, mitochondrial" evidence="14">
    <location>
        <begin position="16"/>
        <end position="1416"/>
    </location>
</feature>
<evidence type="ECO:0000256" key="14">
    <source>
        <dbReference type="SAM" id="SignalP"/>
    </source>
</evidence>
<proteinExistence type="predicted"/>
<dbReference type="FunCoup" id="A0A6P8QAH4">
    <property type="interactions" value="2584"/>
</dbReference>
<feature type="repeat" description="PPR" evidence="13">
    <location>
        <begin position="754"/>
        <end position="788"/>
    </location>
</feature>
<evidence type="ECO:0000256" key="6">
    <source>
        <dbReference type="ARBA" id="ARBA00022946"/>
    </source>
</evidence>
<keyword evidence="14" id="KW-0732">Signal</keyword>
<dbReference type="OrthoDB" id="185373at2759"/>
<accession>A0A6P8QAH4</accession>
<gene>
    <name evidence="18" type="primary">LRPPRC</name>
</gene>
<evidence type="ECO:0000256" key="4">
    <source>
        <dbReference type="ARBA" id="ARBA00022737"/>
    </source>
</evidence>
<keyword evidence="7" id="KW-0805">Transcription regulation</keyword>
<reference evidence="18" key="1">
    <citation type="submission" date="2025-08" db="UniProtKB">
        <authorList>
            <consortium name="RefSeq"/>
        </authorList>
    </citation>
    <scope>IDENTIFICATION</scope>
</reference>
<dbReference type="InterPro" id="IPR011990">
    <property type="entry name" value="TPR-like_helical_dom_sf"/>
</dbReference>